<reference evidence="3" key="1">
    <citation type="journal article" date="2015" name="Insect Biochem. Mol. Biol.">
        <title>An insight into the sialome of the horse fly, Tabanus bromius.</title>
        <authorList>
            <person name="Ribeiro J.M."/>
            <person name="Kazimirova M."/>
            <person name="Takac P."/>
            <person name="Andersen J.F."/>
            <person name="Francischetti I.M."/>
        </authorList>
    </citation>
    <scope>NUCLEOTIDE SEQUENCE</scope>
</reference>
<dbReference type="CDD" id="cd14537">
    <property type="entry name" value="PTP-MTMR10-like"/>
    <property type="match status" value="1"/>
</dbReference>
<dbReference type="InterPro" id="IPR010569">
    <property type="entry name" value="Myotubularin-like_Pase_dom"/>
</dbReference>
<proteinExistence type="evidence at transcript level"/>
<dbReference type="PROSITE" id="PS51339">
    <property type="entry name" value="PPASE_MYOTUBULARIN"/>
    <property type="match status" value="1"/>
</dbReference>
<dbReference type="InterPro" id="IPR011993">
    <property type="entry name" value="PH-like_dom_sf"/>
</dbReference>
<evidence type="ECO:0000256" key="1">
    <source>
        <dbReference type="ARBA" id="ARBA00007471"/>
    </source>
</evidence>
<dbReference type="PANTHER" id="PTHR10807">
    <property type="entry name" value="MYOTUBULARIN-RELATED"/>
    <property type="match status" value="1"/>
</dbReference>
<dbReference type="Pfam" id="PF06602">
    <property type="entry name" value="Myotub-related"/>
    <property type="match status" value="1"/>
</dbReference>
<protein>
    <submittedName>
        <fullName evidence="3">Putative myotubularin-related protein 10-b</fullName>
    </submittedName>
</protein>
<dbReference type="SUPFAM" id="SSF50729">
    <property type="entry name" value="PH domain-like"/>
    <property type="match status" value="1"/>
</dbReference>
<dbReference type="GO" id="GO:0016020">
    <property type="term" value="C:membrane"/>
    <property type="evidence" value="ECO:0007669"/>
    <property type="project" value="TreeGrafter"/>
</dbReference>
<comment type="similarity">
    <text evidence="1">Belongs to the protein-tyrosine phosphatase family. Non-receptor class myotubularin subfamily.</text>
</comment>
<name>A0A0K8TME0_TABBR</name>
<feature type="domain" description="Myotubularin phosphatase" evidence="2">
    <location>
        <begin position="189"/>
        <end position="584"/>
    </location>
</feature>
<dbReference type="Pfam" id="PF12578">
    <property type="entry name" value="3-PAP"/>
    <property type="match status" value="1"/>
</dbReference>
<dbReference type="AlphaFoldDB" id="A0A0K8TME0"/>
<sequence length="692" mass="79940">MNHTNTKPKNRFTSYVNDIKAVNGSEDACHVSLEPKLLRGELQVESAPVHMYSPATKITENGGILGLLAVTNFKLTFIPNAPIEDQAAYQDNNFLGKYDVTLNNIDVIYYVNDRKRKKIVPQQNIPSKIEALHVICKNFRFLIFSFKETASNLGFKIASALARFAFPTKQDLSFGYIFKENYYRTVKPTVTMFNTKNDWSRELIRCGATEWQVLCSPSDGENSSLLPCFFVIPKCSNVERYLENAKSFYDCRTAFWVYGYGNASLIRMAELKSSITDTSVENITLELIRKCDPEKKELKILNLSDILPSVQDVQRGYMKFRELCTPDTPHKFLVQDAKYYSLLEKTSWLFYVSLCLKCSNEVAENLRADTTVVLRENNARDMCCVISSLSQILLDPHFRTIDGFQSLIQKDWVALEHPFVERLGHVYNGSSEEQSPLLLLFLDCVWQLLQQFPEEFEFSQTYLTTVWDSAFLPIFDTFQFNTEYERSQATKDSQLILRPVWDWNEQFMEKDKVFFTNPFFVKKQENYRKSIALPPNAVLLPGFEKKQSRFTLDPAQMNKSSIPKDRYLQPKCHIANLEVWQQCYHRWIPILEIKNGGFPQIELFHRLILSNISKLQRCIETGDYEDLPNELRDITPTNSPIRPYNMPAINSFFPFSTNTTDTSNLTDILTSSNELLMEGSIMDRLSIAQLPD</sequence>
<dbReference type="GO" id="GO:0046856">
    <property type="term" value="P:phosphatidylinositol dephosphorylation"/>
    <property type="evidence" value="ECO:0007669"/>
    <property type="project" value="TreeGrafter"/>
</dbReference>
<accession>A0A0K8TME0</accession>
<dbReference type="SUPFAM" id="SSF52799">
    <property type="entry name" value="(Phosphotyrosine protein) phosphatases II"/>
    <property type="match status" value="1"/>
</dbReference>
<dbReference type="InterPro" id="IPR029021">
    <property type="entry name" value="Prot-tyrosine_phosphatase-like"/>
</dbReference>
<dbReference type="InterPro" id="IPR030564">
    <property type="entry name" value="Myotubularin"/>
</dbReference>
<organism evidence="3">
    <name type="scientific">Tabanus bromius</name>
    <name type="common">Band-eyed brown horse fly</name>
    <dbReference type="NCBI Taxonomy" id="304241"/>
    <lineage>
        <taxon>Eukaryota</taxon>
        <taxon>Metazoa</taxon>
        <taxon>Ecdysozoa</taxon>
        <taxon>Arthropoda</taxon>
        <taxon>Hexapoda</taxon>
        <taxon>Insecta</taxon>
        <taxon>Pterygota</taxon>
        <taxon>Neoptera</taxon>
        <taxon>Endopterygota</taxon>
        <taxon>Diptera</taxon>
        <taxon>Brachycera</taxon>
        <taxon>Tabanomorpha</taxon>
        <taxon>Tabanoidea</taxon>
        <taxon>Tabanidae</taxon>
        <taxon>Tabanus</taxon>
    </lineage>
</organism>
<dbReference type="EMBL" id="GDAI01002297">
    <property type="protein sequence ID" value="JAI15306.1"/>
    <property type="molecule type" value="mRNA"/>
</dbReference>
<dbReference type="Gene3D" id="2.30.29.30">
    <property type="entry name" value="Pleckstrin-homology domain (PH domain)/Phosphotyrosine-binding domain (PTB)"/>
    <property type="match status" value="1"/>
</dbReference>
<evidence type="ECO:0000313" key="3">
    <source>
        <dbReference type="EMBL" id="JAI15306.1"/>
    </source>
</evidence>
<dbReference type="GO" id="GO:0005737">
    <property type="term" value="C:cytoplasm"/>
    <property type="evidence" value="ECO:0007669"/>
    <property type="project" value="TreeGrafter"/>
</dbReference>
<evidence type="ECO:0000259" key="2">
    <source>
        <dbReference type="PROSITE" id="PS51339"/>
    </source>
</evidence>
<dbReference type="InterPro" id="IPR022587">
    <property type="entry name" value="MTMR12-like_C"/>
</dbReference>
<dbReference type="PANTHER" id="PTHR10807:SF110">
    <property type="entry name" value="FI17948P1"/>
    <property type="match status" value="1"/>
</dbReference>